<evidence type="ECO:0000256" key="3">
    <source>
        <dbReference type="ARBA" id="ARBA00012995"/>
    </source>
</evidence>
<sequence>MPHPVETDTIKIAVLGAAGGIGQSLSLLLKTQLTAFSNRRHVHLALYDVNADGVRGVAADLSHVDTPITLSSHSPADSADALRDCLINAALVLIPAGVPRKPGMTREDLFAINAKIVGQLGGAIAQHCDLSRVFVLVISNPVNSLVPVMVETLYASAPAASAGVERRVFGITHLDLVRASTFLHEQTITSNLTERSDIMPYVPVIGGHSGDTIVPLFSLASEQHHIPQQQLESLVHRVQYGGDEIVKAKNGQGSATLSMAHAAFQVVKNFVLLLTGAADTLSGIFYVSLLDRAGQPVCPGAGKLLALIDGCTYFAAPVTATRAQGVVDVDYGILAKISAYEREKLLPLCLPKLKAGIEAGRKAGTTV</sequence>
<evidence type="ECO:0000256" key="11">
    <source>
        <dbReference type="RuleBase" id="RU003369"/>
    </source>
</evidence>
<proteinExistence type="inferred from homology"/>
<dbReference type="InterPro" id="IPR010097">
    <property type="entry name" value="Malate_DH_type1"/>
</dbReference>
<dbReference type="GO" id="GO:0006099">
    <property type="term" value="P:tricarboxylic acid cycle"/>
    <property type="evidence" value="ECO:0007669"/>
    <property type="project" value="UniProtKB-KW"/>
</dbReference>
<feature type="binding site" evidence="10">
    <location>
        <position position="259"/>
    </location>
    <ligand>
        <name>NAD(+)</name>
        <dbReference type="ChEBI" id="CHEBI:57540"/>
    </ligand>
</feature>
<evidence type="ECO:0000313" key="15">
    <source>
        <dbReference type="Proteomes" id="UP000515788"/>
    </source>
</evidence>
<dbReference type="InterPro" id="IPR036291">
    <property type="entry name" value="NAD(P)-bd_dom_sf"/>
</dbReference>
<comment type="subunit">
    <text evidence="2">Homodimer.</text>
</comment>
<feature type="active site" description="Proton acceptor" evidence="8">
    <location>
        <position position="208"/>
    </location>
</feature>
<keyword evidence="4" id="KW-0816">Tricarboxylic acid cycle</keyword>
<evidence type="ECO:0000256" key="7">
    <source>
        <dbReference type="ARBA" id="ARBA00048313"/>
    </source>
</evidence>
<dbReference type="EMBL" id="CP059250">
    <property type="protein sequence ID" value="QLL33323.1"/>
    <property type="molecule type" value="Genomic_DNA"/>
</dbReference>
<reference evidence="14 15" key="1">
    <citation type="submission" date="2020-06" db="EMBL/GenBank/DDBJ databases">
        <title>The yeast mating-type switching endonuclease HO is a domesticated member of an unorthodox homing genetic element family.</title>
        <authorList>
            <person name="Coughlan A.Y."/>
            <person name="Lombardi L."/>
            <person name="Braun-Galleani S."/>
            <person name="Martos A.R."/>
            <person name="Galeote V."/>
            <person name="Bigey F."/>
            <person name="Dequin S."/>
            <person name="Byrne K.P."/>
            <person name="Wolfe K.H."/>
        </authorList>
    </citation>
    <scope>NUCLEOTIDE SEQUENCE [LARGE SCALE GENOMIC DNA]</scope>
    <source>
        <strain evidence="14 15">CBS764</strain>
    </source>
</reference>
<dbReference type="AlphaFoldDB" id="A0A7G3ZII7"/>
<feature type="domain" description="Lactate/malate dehydrogenase C-terminal" evidence="13">
    <location>
        <begin position="172"/>
        <end position="361"/>
    </location>
</feature>
<dbReference type="InterPro" id="IPR001236">
    <property type="entry name" value="Lactate/malate_DH_N"/>
</dbReference>
<evidence type="ECO:0000256" key="8">
    <source>
        <dbReference type="PIRSR" id="PIRSR000102-1"/>
    </source>
</evidence>
<dbReference type="RefSeq" id="XP_037139997.1">
    <property type="nucleotide sequence ID" value="XM_037284101.1"/>
</dbReference>
<feature type="binding site" evidence="9">
    <location>
        <position position="140"/>
    </location>
    <ligand>
        <name>substrate</name>
    </ligand>
</feature>
<evidence type="ECO:0000259" key="13">
    <source>
        <dbReference type="Pfam" id="PF02866"/>
    </source>
</evidence>
<dbReference type="FunFam" id="3.40.50.720:FF:000268">
    <property type="entry name" value="Malate dehydrogenase"/>
    <property type="match status" value="1"/>
</dbReference>
<evidence type="ECO:0000256" key="9">
    <source>
        <dbReference type="PIRSR" id="PIRSR000102-2"/>
    </source>
</evidence>
<feature type="binding site" evidence="10">
    <location>
        <begin position="138"/>
        <end position="140"/>
    </location>
    <ligand>
        <name>NAD(+)</name>
        <dbReference type="ChEBI" id="CHEBI:57540"/>
    </ligand>
</feature>
<organism evidence="14 15">
    <name type="scientific">Torulaspora globosa</name>
    <dbReference type="NCBI Taxonomy" id="48254"/>
    <lineage>
        <taxon>Eukaryota</taxon>
        <taxon>Fungi</taxon>
        <taxon>Dikarya</taxon>
        <taxon>Ascomycota</taxon>
        <taxon>Saccharomycotina</taxon>
        <taxon>Saccharomycetes</taxon>
        <taxon>Saccharomycetales</taxon>
        <taxon>Saccharomycetaceae</taxon>
        <taxon>Torulaspora</taxon>
    </lineage>
</organism>
<evidence type="ECO:0000313" key="14">
    <source>
        <dbReference type="EMBL" id="QLL33323.1"/>
    </source>
</evidence>
<keyword evidence="5 11" id="KW-0560">Oxidoreductase</keyword>
<dbReference type="GeneID" id="59326519"/>
<feature type="binding site" evidence="10">
    <location>
        <begin position="16"/>
        <end position="22"/>
    </location>
    <ligand>
        <name>NAD(+)</name>
        <dbReference type="ChEBI" id="CHEBI:57540"/>
    </ligand>
</feature>
<dbReference type="Pfam" id="PF00056">
    <property type="entry name" value="Ldh_1_N"/>
    <property type="match status" value="1"/>
</dbReference>
<comment type="catalytic activity">
    <reaction evidence="7">
        <text>(S)-malate + NAD(+) = oxaloacetate + NADH + H(+)</text>
        <dbReference type="Rhea" id="RHEA:21432"/>
        <dbReference type="ChEBI" id="CHEBI:15378"/>
        <dbReference type="ChEBI" id="CHEBI:15589"/>
        <dbReference type="ChEBI" id="CHEBI:16452"/>
        <dbReference type="ChEBI" id="CHEBI:57540"/>
        <dbReference type="ChEBI" id="CHEBI:57945"/>
        <dbReference type="EC" id="1.1.1.37"/>
    </reaction>
</comment>
<dbReference type="NCBIfam" id="TIGR01772">
    <property type="entry name" value="MDH_euk_gproteo"/>
    <property type="match status" value="1"/>
</dbReference>
<dbReference type="GO" id="GO:0019752">
    <property type="term" value="P:carboxylic acid metabolic process"/>
    <property type="evidence" value="ECO:0007669"/>
    <property type="project" value="InterPro"/>
</dbReference>
<dbReference type="PIRSF" id="PIRSF000102">
    <property type="entry name" value="Lac_mal_DH"/>
    <property type="match status" value="1"/>
</dbReference>
<feature type="binding site" evidence="10">
    <location>
        <position position="113"/>
    </location>
    <ligand>
        <name>NAD(+)</name>
        <dbReference type="ChEBI" id="CHEBI:57540"/>
    </ligand>
</feature>
<dbReference type="InterPro" id="IPR001557">
    <property type="entry name" value="L-lactate/malate_DH"/>
</dbReference>
<feature type="binding site" evidence="9">
    <location>
        <position position="106"/>
    </location>
    <ligand>
        <name>substrate</name>
    </ligand>
</feature>
<dbReference type="PANTHER" id="PTHR11540">
    <property type="entry name" value="MALATE AND LACTATE DEHYDROGENASE"/>
    <property type="match status" value="1"/>
</dbReference>
<keyword evidence="15" id="KW-1185">Reference proteome</keyword>
<dbReference type="Pfam" id="PF02866">
    <property type="entry name" value="Ldh_1_C"/>
    <property type="match status" value="1"/>
</dbReference>
<dbReference type="InterPro" id="IPR015955">
    <property type="entry name" value="Lactate_DH/Glyco_Ohase_4_C"/>
</dbReference>
<evidence type="ECO:0000256" key="10">
    <source>
        <dbReference type="PIRSR" id="PIRSR000102-3"/>
    </source>
</evidence>
<dbReference type="InterPro" id="IPR022383">
    <property type="entry name" value="Lactate/malate_DH_C"/>
</dbReference>
<feature type="binding site" evidence="9">
    <location>
        <position position="100"/>
    </location>
    <ligand>
        <name>substrate</name>
    </ligand>
</feature>
<evidence type="ECO:0000256" key="5">
    <source>
        <dbReference type="ARBA" id="ARBA00023002"/>
    </source>
</evidence>
<feature type="binding site" evidence="9">
    <location>
        <position position="178"/>
    </location>
    <ligand>
        <name>substrate</name>
    </ligand>
</feature>
<evidence type="ECO:0000256" key="2">
    <source>
        <dbReference type="ARBA" id="ARBA00011738"/>
    </source>
</evidence>
<dbReference type="GO" id="GO:0030060">
    <property type="term" value="F:L-malate dehydrogenase (NAD+) activity"/>
    <property type="evidence" value="ECO:0007669"/>
    <property type="project" value="UniProtKB-EC"/>
</dbReference>
<dbReference type="Gene3D" id="3.90.110.10">
    <property type="entry name" value="Lactate dehydrogenase/glycoside hydrolase, family 4, C-terminal"/>
    <property type="match status" value="1"/>
</dbReference>
<gene>
    <name evidence="14" type="ORF">HG536_0E02340</name>
</gene>
<evidence type="ECO:0000256" key="4">
    <source>
        <dbReference type="ARBA" id="ARBA00022532"/>
    </source>
</evidence>
<dbReference type="EC" id="1.1.1.37" evidence="3"/>
<feature type="binding site" evidence="10">
    <location>
        <position position="48"/>
    </location>
    <ligand>
        <name>NAD(+)</name>
        <dbReference type="ChEBI" id="CHEBI:57540"/>
    </ligand>
</feature>
<evidence type="ECO:0000256" key="6">
    <source>
        <dbReference type="ARBA" id="ARBA00023027"/>
    </source>
</evidence>
<dbReference type="OrthoDB" id="4069699at2759"/>
<comment type="similarity">
    <text evidence="1">Belongs to the LDH/MDH superfamily. MDH type 1 family.</text>
</comment>
<keyword evidence="6 10" id="KW-0520">NAD</keyword>
<dbReference type="GO" id="GO:0005829">
    <property type="term" value="C:cytosol"/>
    <property type="evidence" value="ECO:0007669"/>
    <property type="project" value="TreeGrafter"/>
</dbReference>
<accession>A0A7G3ZII7</accession>
<dbReference type="KEGG" id="tgb:HG536_0E02340"/>
<dbReference type="Gene3D" id="3.40.50.720">
    <property type="entry name" value="NAD(P)-binding Rossmann-like Domain"/>
    <property type="match status" value="1"/>
</dbReference>
<feature type="domain" description="Lactate/malate dehydrogenase N-terminal" evidence="12">
    <location>
        <begin position="10"/>
        <end position="157"/>
    </location>
</feature>
<dbReference type="SUPFAM" id="SSF51735">
    <property type="entry name" value="NAD(P)-binding Rossmann-fold domains"/>
    <property type="match status" value="1"/>
</dbReference>
<evidence type="ECO:0000256" key="1">
    <source>
        <dbReference type="ARBA" id="ARBA00008824"/>
    </source>
</evidence>
<dbReference type="GO" id="GO:0070013">
    <property type="term" value="C:intracellular organelle lumen"/>
    <property type="evidence" value="ECO:0007669"/>
    <property type="project" value="UniProtKB-ARBA"/>
</dbReference>
<dbReference type="FunFam" id="3.90.110.10:FF:000009">
    <property type="entry name" value="Malate dehydrogenase"/>
    <property type="match status" value="1"/>
</dbReference>
<name>A0A7G3ZII7_9SACH</name>
<evidence type="ECO:0000259" key="12">
    <source>
        <dbReference type="Pfam" id="PF00056"/>
    </source>
</evidence>
<dbReference type="SUPFAM" id="SSF56327">
    <property type="entry name" value="LDH C-terminal domain-like"/>
    <property type="match status" value="1"/>
</dbReference>
<dbReference type="PANTHER" id="PTHR11540:SF16">
    <property type="entry name" value="MALATE DEHYDROGENASE, MITOCHONDRIAL"/>
    <property type="match status" value="1"/>
</dbReference>
<dbReference type="Proteomes" id="UP000515788">
    <property type="component" value="Chromosome 5"/>
</dbReference>
<protein>
    <recommendedName>
        <fullName evidence="3">malate dehydrogenase</fullName>
        <ecNumber evidence="3">1.1.1.37</ecNumber>
    </recommendedName>
</protein>